<evidence type="ECO:0000256" key="2">
    <source>
        <dbReference type="ARBA" id="ARBA00022737"/>
    </source>
</evidence>
<dbReference type="GeneID" id="103521568"/>
<dbReference type="Pfam" id="PF00684">
    <property type="entry name" value="DnaJ_CXXCXGXG"/>
    <property type="match status" value="1"/>
</dbReference>
<dbReference type="Pfam" id="PF01556">
    <property type="entry name" value="DnaJ_C"/>
    <property type="match status" value="1"/>
</dbReference>
<dbReference type="Proteomes" id="UP000079169">
    <property type="component" value="Unplaced"/>
</dbReference>
<dbReference type="GO" id="GO:0007005">
    <property type="term" value="P:mitochondrion organization"/>
    <property type="evidence" value="ECO:0007669"/>
    <property type="project" value="TreeGrafter"/>
</dbReference>
<evidence type="ECO:0000256" key="5">
    <source>
        <dbReference type="ARBA" id="ARBA00023186"/>
    </source>
</evidence>
<dbReference type="SMART" id="SM00271">
    <property type="entry name" value="DnaJ"/>
    <property type="match status" value="1"/>
</dbReference>
<dbReference type="RefSeq" id="XP_017304339.1">
    <property type="nucleotide sequence ID" value="XM_017448850.2"/>
</dbReference>
<dbReference type="FunFam" id="2.60.260.20:FF:000005">
    <property type="entry name" value="Chaperone protein dnaJ 1, mitochondrial"/>
    <property type="match status" value="1"/>
</dbReference>
<dbReference type="InterPro" id="IPR036410">
    <property type="entry name" value="HSP_DnaJ_Cys-rich_dom_sf"/>
</dbReference>
<name>A0A1S4EQ90_DIACI</name>
<accession>A0A1S4EQ90</accession>
<evidence type="ECO:0000313" key="10">
    <source>
        <dbReference type="RefSeq" id="XP_017304336.1"/>
    </source>
</evidence>
<evidence type="ECO:0000256" key="3">
    <source>
        <dbReference type="ARBA" id="ARBA00022771"/>
    </source>
</evidence>
<dbReference type="Gene3D" id="2.10.230.10">
    <property type="entry name" value="Heat shock protein DnaJ, cysteine-rich domain"/>
    <property type="match status" value="1"/>
</dbReference>
<keyword evidence="3 6" id="KW-0863">Zinc-finger</keyword>
<dbReference type="InterPro" id="IPR036869">
    <property type="entry name" value="J_dom_sf"/>
</dbReference>
<dbReference type="InterPro" id="IPR051938">
    <property type="entry name" value="Apopto_cytoskel_mod"/>
</dbReference>
<dbReference type="SUPFAM" id="SSF46565">
    <property type="entry name" value="Chaperone J-domain"/>
    <property type="match status" value="1"/>
</dbReference>
<dbReference type="RefSeq" id="XP_017304336.1">
    <property type="nucleotide sequence ID" value="XM_017448847.2"/>
</dbReference>
<evidence type="ECO:0000259" key="7">
    <source>
        <dbReference type="PROSITE" id="PS50076"/>
    </source>
</evidence>
<dbReference type="CDD" id="cd10747">
    <property type="entry name" value="DnaJ_C"/>
    <property type="match status" value="1"/>
</dbReference>
<dbReference type="PANTHER" id="PTHR44145:SF3">
    <property type="entry name" value="DNAJ HOMOLOG SUBFAMILY A MEMBER 3, MITOCHONDRIAL"/>
    <property type="match status" value="1"/>
</dbReference>
<dbReference type="InterPro" id="IPR001305">
    <property type="entry name" value="HSP_DnaJ_Cys-rich_dom"/>
</dbReference>
<dbReference type="PROSITE" id="PS00636">
    <property type="entry name" value="DNAJ_1"/>
    <property type="match status" value="1"/>
</dbReference>
<dbReference type="KEGG" id="dci:103521568"/>
<gene>
    <name evidence="10 11 12" type="primary">LOC103521568</name>
</gene>
<evidence type="ECO:0000256" key="4">
    <source>
        <dbReference type="ARBA" id="ARBA00022833"/>
    </source>
</evidence>
<dbReference type="PROSITE" id="PS50076">
    <property type="entry name" value="DNAJ_2"/>
    <property type="match status" value="1"/>
</dbReference>
<dbReference type="STRING" id="121845.A0A1S4EQ90"/>
<dbReference type="SUPFAM" id="SSF49493">
    <property type="entry name" value="HSP40/DnaJ peptide-binding domain"/>
    <property type="match status" value="2"/>
</dbReference>
<dbReference type="InterPro" id="IPR018253">
    <property type="entry name" value="DnaJ_domain_CS"/>
</dbReference>
<proteinExistence type="inferred from homology"/>
<dbReference type="PRINTS" id="PR00625">
    <property type="entry name" value="JDOMAIN"/>
</dbReference>
<dbReference type="GO" id="GO:0005739">
    <property type="term" value="C:mitochondrion"/>
    <property type="evidence" value="ECO:0007669"/>
    <property type="project" value="TreeGrafter"/>
</dbReference>
<keyword evidence="5" id="KW-0143">Chaperone</keyword>
<dbReference type="CDD" id="cd06257">
    <property type="entry name" value="DnaJ"/>
    <property type="match status" value="1"/>
</dbReference>
<dbReference type="FunFam" id="1.10.287.110:FF:000075">
    <property type="entry name" value="Uncharacterized protein, isoform D"/>
    <property type="match status" value="1"/>
</dbReference>
<dbReference type="AlphaFoldDB" id="A0A1S4EQ90"/>
<dbReference type="GO" id="GO:0031072">
    <property type="term" value="F:heat shock protein binding"/>
    <property type="evidence" value="ECO:0007669"/>
    <property type="project" value="InterPro"/>
</dbReference>
<keyword evidence="2" id="KW-0677">Repeat</keyword>
<evidence type="ECO:0000313" key="11">
    <source>
        <dbReference type="RefSeq" id="XP_017304337.1"/>
    </source>
</evidence>
<feature type="zinc finger region" description="CR-type" evidence="6">
    <location>
        <begin position="203"/>
        <end position="281"/>
    </location>
</feature>
<organism evidence="9 10">
    <name type="scientific">Diaphorina citri</name>
    <name type="common">Asian citrus psyllid</name>
    <dbReference type="NCBI Taxonomy" id="121845"/>
    <lineage>
        <taxon>Eukaryota</taxon>
        <taxon>Metazoa</taxon>
        <taxon>Ecdysozoa</taxon>
        <taxon>Arthropoda</taxon>
        <taxon>Hexapoda</taxon>
        <taxon>Insecta</taxon>
        <taxon>Pterygota</taxon>
        <taxon>Neoptera</taxon>
        <taxon>Paraneoptera</taxon>
        <taxon>Hemiptera</taxon>
        <taxon>Sternorrhyncha</taxon>
        <taxon>Psylloidea</taxon>
        <taxon>Psyllidae</taxon>
        <taxon>Diaphorininae</taxon>
        <taxon>Diaphorina</taxon>
    </lineage>
</organism>
<dbReference type="HAMAP" id="MF_01152">
    <property type="entry name" value="DnaJ"/>
    <property type="match status" value="1"/>
</dbReference>
<dbReference type="InterPro" id="IPR012724">
    <property type="entry name" value="DnaJ"/>
</dbReference>
<dbReference type="InterPro" id="IPR002939">
    <property type="entry name" value="DnaJ_C"/>
</dbReference>
<dbReference type="OMA" id="LIFMQRG"/>
<dbReference type="GO" id="GO:0043066">
    <property type="term" value="P:negative regulation of apoptotic process"/>
    <property type="evidence" value="ECO:0007669"/>
    <property type="project" value="TreeGrafter"/>
</dbReference>
<dbReference type="GO" id="GO:0009408">
    <property type="term" value="P:response to heat"/>
    <property type="evidence" value="ECO:0007669"/>
    <property type="project" value="InterPro"/>
</dbReference>
<dbReference type="SUPFAM" id="SSF57938">
    <property type="entry name" value="DnaJ/Hsp40 cysteine-rich domain"/>
    <property type="match status" value="1"/>
</dbReference>
<protein>
    <submittedName>
        <fullName evidence="10">Protein tumorous imaginal discs, mitochondrial-like isoform X1</fullName>
    </submittedName>
    <submittedName>
        <fullName evidence="12">Protein tumorous imaginal discs, mitochondrial-like isoform X2</fullName>
    </submittedName>
    <submittedName>
        <fullName evidence="11">Protein tumorous imaginal discs, mitochondrial-like isoform X3</fullName>
    </submittedName>
</protein>
<feature type="domain" description="J" evidence="7">
    <location>
        <begin position="59"/>
        <end position="124"/>
    </location>
</feature>
<dbReference type="Pfam" id="PF00226">
    <property type="entry name" value="DnaJ"/>
    <property type="match status" value="1"/>
</dbReference>
<dbReference type="PANTHER" id="PTHR44145">
    <property type="entry name" value="DNAJ HOMOLOG SUBFAMILY A MEMBER 3, MITOCHONDRIAL"/>
    <property type="match status" value="1"/>
</dbReference>
<dbReference type="CDD" id="cd10719">
    <property type="entry name" value="DnaJ_zf"/>
    <property type="match status" value="1"/>
</dbReference>
<evidence type="ECO:0000256" key="1">
    <source>
        <dbReference type="ARBA" id="ARBA00022723"/>
    </source>
</evidence>
<evidence type="ECO:0000259" key="8">
    <source>
        <dbReference type="PROSITE" id="PS51188"/>
    </source>
</evidence>
<dbReference type="PROSITE" id="PS51188">
    <property type="entry name" value="ZF_CR"/>
    <property type="match status" value="1"/>
</dbReference>
<dbReference type="GO" id="GO:0005524">
    <property type="term" value="F:ATP binding"/>
    <property type="evidence" value="ECO:0007669"/>
    <property type="project" value="InterPro"/>
</dbReference>
<dbReference type="GO" id="GO:0051082">
    <property type="term" value="F:unfolded protein binding"/>
    <property type="evidence" value="ECO:0007669"/>
    <property type="project" value="InterPro"/>
</dbReference>
<evidence type="ECO:0000313" key="9">
    <source>
        <dbReference type="Proteomes" id="UP000079169"/>
    </source>
</evidence>
<dbReference type="Gene3D" id="1.10.287.110">
    <property type="entry name" value="DnaJ domain"/>
    <property type="match status" value="1"/>
</dbReference>
<feature type="domain" description="CR-type" evidence="8">
    <location>
        <begin position="203"/>
        <end position="281"/>
    </location>
</feature>
<reference evidence="10 11" key="1">
    <citation type="submission" date="2025-04" db="UniProtKB">
        <authorList>
            <consortium name="RefSeq"/>
        </authorList>
    </citation>
    <scope>IDENTIFICATION</scope>
</reference>
<dbReference type="PaxDb" id="121845-A0A1S4EQ90"/>
<keyword evidence="9" id="KW-1185">Reference proteome</keyword>
<dbReference type="InterPro" id="IPR001623">
    <property type="entry name" value="DnaJ_domain"/>
</dbReference>
<dbReference type="GO" id="GO:0006457">
    <property type="term" value="P:protein folding"/>
    <property type="evidence" value="ECO:0007669"/>
    <property type="project" value="InterPro"/>
</dbReference>
<dbReference type="InterPro" id="IPR008971">
    <property type="entry name" value="HSP40/DnaJ_pept-bd"/>
</dbReference>
<evidence type="ECO:0000313" key="12">
    <source>
        <dbReference type="RefSeq" id="XP_017304339.1"/>
    </source>
</evidence>
<dbReference type="RefSeq" id="XP_017304337.1">
    <property type="nucleotide sequence ID" value="XM_017448848.2"/>
</dbReference>
<keyword evidence="1 6" id="KW-0479">Metal-binding</keyword>
<dbReference type="GO" id="GO:0008270">
    <property type="term" value="F:zinc ion binding"/>
    <property type="evidence" value="ECO:0007669"/>
    <property type="project" value="UniProtKB-KW"/>
</dbReference>
<evidence type="ECO:0000256" key="6">
    <source>
        <dbReference type="PROSITE-ProRule" id="PRU00546"/>
    </source>
</evidence>
<keyword evidence="4 6" id="KW-0862">Zinc</keyword>
<dbReference type="Gene3D" id="2.60.260.20">
    <property type="entry name" value="Urease metallochaperone UreE, N-terminal domain"/>
    <property type="match status" value="2"/>
</dbReference>
<sequence length="452" mass="51289">MILSLKAVIRVPPRLFSSFKYGALQLNRFHLVNPQPLIYLRHSAHFHTSPSLSNLKRKDYYQILGISKNSSAKEIKKAYYELAKKYHPDTNKTDPNASKKFHEVSEAYEVLSDDTKRQEYDTWGATSEQMSAAGASRSTTAEDYMHRWNFKSSVDPEELFRKIFGDTGFDFKVTEEEFIANKYGFGSSQEVILKIDFETAARGGYKEVDVNVIDICPKCRGTRCELGTKSVRCTYCQGSGYETTTTGPFIMKTTCRYCSGSGIYIKFPCQNCDGMGQNIQRRTVSIPIPQGIEDGQTIRFPIGQDQIFVTFQVIPSSRYHRDQSDIHTEESISISQAILGGTINVEGIYGDTLSVEIQPGTSSHTKIKIPYKGLKNRNSSGYGHHFVHVKIEVPRYPSEKQKDLVREFFSVEPNTNGNKDDSNQALSGYRDIFLFFSRLIDFIKSFLSSFKK</sequence>